<keyword evidence="5" id="KW-1185">Reference proteome</keyword>
<keyword evidence="2" id="KW-1133">Transmembrane helix</keyword>
<evidence type="ECO:0000313" key="6">
    <source>
        <dbReference type="Proteomes" id="UP000325313"/>
    </source>
</evidence>
<keyword evidence="2" id="KW-0472">Membrane</keyword>
<comment type="caution">
    <text evidence="3">The sequence shown here is derived from an EMBL/GenBank/DDBJ whole genome shotgun (WGS) entry which is preliminary data.</text>
</comment>
<sequence length="417" mass="47397">MHKCTYSPAGALSSSRSLATPHILLSIPILKIHLNAYLIRMRITHSTLLVFSSLLHSSLSGTFRGESSYQAANAFEETCNQRRTSEITYQATKAIQEAPDRNNAVLELDHSDDLEALAKQRMDDFFSDTISDPSLLKKLKDAFSNPKYPIEKSQFVDIENHQAVSWIVKLFELRLIQLRIMSPEQQEEIGQQLYTVRKGMPDSFYDSAEKIRIIIERTIPQGHRPHEMKEIARITEAFRGIFGRHFMEAFKVGDPYMLVLRHEAAHVPRYYVSAGMQEIHQRIDILRGFEQRRIRENERRAKEAARVTSQSTRTTTPARANQVSRASDSSCCDCLGSWCCGPSTQPRAPTPNIDIVYCVDCGTPDPVSCHGEMEACAGDAGCLLVSVIVCCIGILIYDFMQYRRRTPYPDNYLDPYY</sequence>
<gene>
    <name evidence="3" type="ORF">PGT21_027872</name>
    <name evidence="4" type="ORF">PGTUg99_030675</name>
</gene>
<feature type="transmembrane region" description="Helical" evidence="2">
    <location>
        <begin position="377"/>
        <end position="397"/>
    </location>
</feature>
<proteinExistence type="predicted"/>
<evidence type="ECO:0000313" key="4">
    <source>
        <dbReference type="EMBL" id="KAA1108105.1"/>
    </source>
</evidence>
<accession>A0A5B0P834</accession>
<keyword evidence="2" id="KW-0812">Transmembrane</keyword>
<organism evidence="3 5">
    <name type="scientific">Puccinia graminis f. sp. tritici</name>
    <dbReference type="NCBI Taxonomy" id="56615"/>
    <lineage>
        <taxon>Eukaryota</taxon>
        <taxon>Fungi</taxon>
        <taxon>Dikarya</taxon>
        <taxon>Basidiomycota</taxon>
        <taxon>Pucciniomycotina</taxon>
        <taxon>Pucciniomycetes</taxon>
        <taxon>Pucciniales</taxon>
        <taxon>Pucciniaceae</taxon>
        <taxon>Puccinia</taxon>
    </lineage>
</organism>
<feature type="compositionally biased region" description="Polar residues" evidence="1">
    <location>
        <begin position="307"/>
        <end position="320"/>
    </location>
</feature>
<dbReference type="OrthoDB" id="2510009at2759"/>
<dbReference type="AlphaFoldDB" id="A0A5B0P834"/>
<evidence type="ECO:0000313" key="3">
    <source>
        <dbReference type="EMBL" id="KAA1096760.1"/>
    </source>
</evidence>
<name>A0A5B0P834_PUCGR</name>
<reference evidence="5 6" key="1">
    <citation type="submission" date="2019-05" db="EMBL/GenBank/DDBJ databases">
        <title>Emergence of the Ug99 lineage of the wheat stem rust pathogen through somatic hybridization.</title>
        <authorList>
            <person name="Li F."/>
            <person name="Upadhyaya N.M."/>
            <person name="Sperschneider J."/>
            <person name="Matny O."/>
            <person name="Nguyen-Phuc H."/>
            <person name="Mago R."/>
            <person name="Raley C."/>
            <person name="Miller M.E."/>
            <person name="Silverstein K.A.T."/>
            <person name="Henningsen E."/>
            <person name="Hirsch C.D."/>
            <person name="Visser B."/>
            <person name="Pretorius Z.A."/>
            <person name="Steffenson B.J."/>
            <person name="Schwessinger B."/>
            <person name="Dodds P.N."/>
            <person name="Figueroa M."/>
        </authorList>
    </citation>
    <scope>NUCLEOTIDE SEQUENCE [LARGE SCALE GENOMIC DNA]</scope>
    <source>
        <strain evidence="3">21-0</strain>
        <strain evidence="4 6">Ug99</strain>
    </source>
</reference>
<evidence type="ECO:0000313" key="5">
    <source>
        <dbReference type="Proteomes" id="UP000324748"/>
    </source>
</evidence>
<feature type="region of interest" description="Disordered" evidence="1">
    <location>
        <begin position="300"/>
        <end position="320"/>
    </location>
</feature>
<dbReference type="EMBL" id="VSWC01000067">
    <property type="protein sequence ID" value="KAA1096760.1"/>
    <property type="molecule type" value="Genomic_DNA"/>
</dbReference>
<evidence type="ECO:0000256" key="2">
    <source>
        <dbReference type="SAM" id="Phobius"/>
    </source>
</evidence>
<dbReference type="Proteomes" id="UP000325313">
    <property type="component" value="Unassembled WGS sequence"/>
</dbReference>
<dbReference type="EMBL" id="VDEP01000306">
    <property type="protein sequence ID" value="KAA1108105.1"/>
    <property type="molecule type" value="Genomic_DNA"/>
</dbReference>
<dbReference type="Proteomes" id="UP000324748">
    <property type="component" value="Unassembled WGS sequence"/>
</dbReference>
<protein>
    <submittedName>
        <fullName evidence="3">Uncharacterized protein</fullName>
    </submittedName>
</protein>
<evidence type="ECO:0000256" key="1">
    <source>
        <dbReference type="SAM" id="MobiDB-lite"/>
    </source>
</evidence>